<dbReference type="EMBL" id="MVHT01000002">
    <property type="protein sequence ID" value="ORB10481.1"/>
    <property type="molecule type" value="Genomic_DNA"/>
</dbReference>
<protein>
    <submittedName>
        <fullName evidence="1">Uncharacterized protein</fullName>
    </submittedName>
</protein>
<name>A0A1E3SFZ3_MYCIE</name>
<dbReference type="Proteomes" id="UP000192739">
    <property type="component" value="Unassembled WGS sequence"/>
</dbReference>
<dbReference type="AlphaFoldDB" id="A0A1E3SFZ3"/>
<proteinExistence type="predicted"/>
<organism evidence="1 2">
    <name type="scientific">Mycobacterium intermedium</name>
    <dbReference type="NCBI Taxonomy" id="28445"/>
    <lineage>
        <taxon>Bacteria</taxon>
        <taxon>Bacillati</taxon>
        <taxon>Actinomycetota</taxon>
        <taxon>Actinomycetes</taxon>
        <taxon>Mycobacteriales</taxon>
        <taxon>Mycobacteriaceae</taxon>
        <taxon>Mycobacterium</taxon>
        <taxon>Mycobacterium simiae complex</taxon>
    </lineage>
</organism>
<accession>A0A1E3SFZ3</accession>
<evidence type="ECO:0000313" key="1">
    <source>
        <dbReference type="EMBL" id="ORB10481.1"/>
    </source>
</evidence>
<comment type="caution">
    <text evidence="1">The sequence shown here is derived from an EMBL/GenBank/DDBJ whole genome shotgun (WGS) entry which is preliminary data.</text>
</comment>
<keyword evidence="2" id="KW-1185">Reference proteome</keyword>
<sequence length="91" mass="9856">MTFKRIDSKALVQAVVDGSAKWLQRKPFPPPRQRTRNSLQENVFVITASCATAYVFVTHQSEASAEPAGSAAAMVDATACAATTCLIRGWR</sequence>
<gene>
    <name evidence="1" type="ORF">BST27_01100</name>
</gene>
<evidence type="ECO:0000313" key="2">
    <source>
        <dbReference type="Proteomes" id="UP000192739"/>
    </source>
</evidence>
<reference evidence="1 2" key="1">
    <citation type="submission" date="2017-02" db="EMBL/GenBank/DDBJ databases">
        <title>The new phylogeny of genus Mycobacterium.</title>
        <authorList>
            <person name="Tortoli E."/>
            <person name="Trovato A."/>
            <person name="Cirillo D.M."/>
        </authorList>
    </citation>
    <scope>NUCLEOTIDE SEQUENCE [LARGE SCALE GENOMIC DNA]</scope>
    <source>
        <strain evidence="1 2">DSM 44049</strain>
    </source>
</reference>